<dbReference type="RefSeq" id="XP_040672158.1">
    <property type="nucleotide sequence ID" value="XM_040818129.1"/>
</dbReference>
<evidence type="ECO:0000256" key="1">
    <source>
        <dbReference type="SAM" id="MobiDB-lite"/>
    </source>
</evidence>
<reference evidence="3" key="1">
    <citation type="journal article" date="2017" name="Genome Biol.">
        <title>Comparative genomics reveals high biological diversity and specific adaptations in the industrially and medically important fungal genus Aspergillus.</title>
        <authorList>
            <person name="de Vries R.P."/>
            <person name="Riley R."/>
            <person name="Wiebenga A."/>
            <person name="Aguilar-Osorio G."/>
            <person name="Amillis S."/>
            <person name="Uchima C.A."/>
            <person name="Anderluh G."/>
            <person name="Asadollahi M."/>
            <person name="Askin M."/>
            <person name="Barry K."/>
            <person name="Battaglia E."/>
            <person name="Bayram O."/>
            <person name="Benocci T."/>
            <person name="Braus-Stromeyer S.A."/>
            <person name="Caldana C."/>
            <person name="Canovas D."/>
            <person name="Cerqueira G.C."/>
            <person name="Chen F."/>
            <person name="Chen W."/>
            <person name="Choi C."/>
            <person name="Clum A."/>
            <person name="Dos Santos R.A."/>
            <person name="Damasio A.R."/>
            <person name="Diallinas G."/>
            <person name="Emri T."/>
            <person name="Fekete E."/>
            <person name="Flipphi M."/>
            <person name="Freyberg S."/>
            <person name="Gallo A."/>
            <person name="Gournas C."/>
            <person name="Habgood R."/>
            <person name="Hainaut M."/>
            <person name="Harispe M.L."/>
            <person name="Henrissat B."/>
            <person name="Hilden K.S."/>
            <person name="Hope R."/>
            <person name="Hossain A."/>
            <person name="Karabika E."/>
            <person name="Karaffa L."/>
            <person name="Karanyi Z."/>
            <person name="Krasevec N."/>
            <person name="Kuo A."/>
            <person name="Kusch H."/>
            <person name="LaButti K."/>
            <person name="Lagendijk E.L."/>
            <person name="Lapidus A."/>
            <person name="Levasseur A."/>
            <person name="Lindquist E."/>
            <person name="Lipzen A."/>
            <person name="Logrieco A.F."/>
            <person name="MacCabe A."/>
            <person name="Maekelae M.R."/>
            <person name="Malavazi I."/>
            <person name="Melin P."/>
            <person name="Meyer V."/>
            <person name="Mielnichuk N."/>
            <person name="Miskei M."/>
            <person name="Molnar A.P."/>
            <person name="Mule G."/>
            <person name="Ngan C.Y."/>
            <person name="Orejas M."/>
            <person name="Orosz E."/>
            <person name="Ouedraogo J.P."/>
            <person name="Overkamp K.M."/>
            <person name="Park H.-S."/>
            <person name="Perrone G."/>
            <person name="Piumi F."/>
            <person name="Punt P.J."/>
            <person name="Ram A.F."/>
            <person name="Ramon A."/>
            <person name="Rauscher S."/>
            <person name="Record E."/>
            <person name="Riano-Pachon D.M."/>
            <person name="Robert V."/>
            <person name="Roehrig J."/>
            <person name="Ruller R."/>
            <person name="Salamov A."/>
            <person name="Salih N.S."/>
            <person name="Samson R.A."/>
            <person name="Sandor E."/>
            <person name="Sanguinetti M."/>
            <person name="Schuetze T."/>
            <person name="Sepcic K."/>
            <person name="Shelest E."/>
            <person name="Sherlock G."/>
            <person name="Sophianopoulou V."/>
            <person name="Squina F.M."/>
            <person name="Sun H."/>
            <person name="Susca A."/>
            <person name="Todd R.B."/>
            <person name="Tsang A."/>
            <person name="Unkles S.E."/>
            <person name="van de Wiele N."/>
            <person name="van Rossen-Uffink D."/>
            <person name="Oliveira J.V."/>
            <person name="Vesth T.C."/>
            <person name="Visser J."/>
            <person name="Yu J.-H."/>
            <person name="Zhou M."/>
            <person name="Andersen M.R."/>
            <person name="Archer D.B."/>
            <person name="Baker S.E."/>
            <person name="Benoit I."/>
            <person name="Brakhage A.A."/>
            <person name="Braus G.H."/>
            <person name="Fischer R."/>
            <person name="Frisvad J.C."/>
            <person name="Goldman G.H."/>
            <person name="Houbraken J."/>
            <person name="Oakley B."/>
            <person name="Pocsi I."/>
            <person name="Scazzocchio C."/>
            <person name="Seiboth B."/>
            <person name="vanKuyk P.A."/>
            <person name="Wortman J."/>
            <person name="Dyer P.S."/>
            <person name="Grigoriev I.V."/>
        </authorList>
    </citation>
    <scope>NUCLEOTIDE SEQUENCE [LARGE SCALE GENOMIC DNA]</scope>
    <source>
        <strain evidence="3">CBS 583.65</strain>
    </source>
</reference>
<organism evidence="2 3">
    <name type="scientific">Aspergillus versicolor CBS 583.65</name>
    <dbReference type="NCBI Taxonomy" id="1036611"/>
    <lineage>
        <taxon>Eukaryota</taxon>
        <taxon>Fungi</taxon>
        <taxon>Dikarya</taxon>
        <taxon>Ascomycota</taxon>
        <taxon>Pezizomycotina</taxon>
        <taxon>Eurotiomycetes</taxon>
        <taxon>Eurotiomycetidae</taxon>
        <taxon>Eurotiales</taxon>
        <taxon>Aspergillaceae</taxon>
        <taxon>Aspergillus</taxon>
        <taxon>Aspergillus subgen. Nidulantes</taxon>
    </lineage>
</organism>
<sequence>MPSLYSFVEWAADRIISAVSTTKRPSSPPPPYTDQSPNTYSPNHRPFGGKDEPFSSNGRRSNRKPNSIALAAAHTRGEKPSPNPGYLDNKDNKSADSDRFVRSAYRARTVHWGNVSEIPKSPTHPTTPGLNEYHQRRSKGNNGAIPNLSPTSPRSGSPEHDGSTIRADLGDSYEEKRYPTSWYSRSSSPSGQTPPDIGTEHQFHGNNGLQPRHRTHVPRKTILKPPTPTDDEMLVRNLWGLAVSADERLAYMYEFLSQVLLVGDDILDSMLRVGELSMFEEATRHANRMGEKQRASRFRPKKAPVPRQQTARGRELPVHAKSEGRIRRGPPGPVFTAPREMNIAEEEGEG</sequence>
<feature type="compositionally biased region" description="Basic and acidic residues" evidence="1">
    <location>
        <begin position="312"/>
        <end position="326"/>
    </location>
</feature>
<dbReference type="EMBL" id="KV878134">
    <property type="protein sequence ID" value="OJJ06396.1"/>
    <property type="molecule type" value="Genomic_DNA"/>
</dbReference>
<name>A0A1L9PY85_ASPVE</name>
<feature type="region of interest" description="Disordered" evidence="1">
    <location>
        <begin position="115"/>
        <end position="228"/>
    </location>
</feature>
<accession>A0A1L9PY85</accession>
<dbReference type="VEuPathDB" id="FungiDB:ASPVEDRAFT_87700"/>
<evidence type="ECO:0000313" key="3">
    <source>
        <dbReference type="Proteomes" id="UP000184073"/>
    </source>
</evidence>
<keyword evidence="3" id="KW-1185">Reference proteome</keyword>
<feature type="compositionally biased region" description="Basic residues" evidence="1">
    <location>
        <begin position="211"/>
        <end position="222"/>
    </location>
</feature>
<evidence type="ECO:0000313" key="2">
    <source>
        <dbReference type="EMBL" id="OJJ06396.1"/>
    </source>
</evidence>
<feature type="region of interest" description="Disordered" evidence="1">
    <location>
        <begin position="285"/>
        <end position="350"/>
    </location>
</feature>
<dbReference type="OrthoDB" id="4491424at2759"/>
<dbReference type="GeneID" id="63733640"/>
<proteinExistence type="predicted"/>
<feature type="compositionally biased region" description="Low complexity" evidence="1">
    <location>
        <begin position="179"/>
        <end position="190"/>
    </location>
</feature>
<feature type="compositionally biased region" description="Basic and acidic residues" evidence="1">
    <location>
        <begin position="285"/>
        <end position="294"/>
    </location>
</feature>
<gene>
    <name evidence="2" type="ORF">ASPVEDRAFT_87700</name>
</gene>
<dbReference type="Proteomes" id="UP000184073">
    <property type="component" value="Unassembled WGS sequence"/>
</dbReference>
<protein>
    <submittedName>
        <fullName evidence="2">Uncharacterized protein</fullName>
    </submittedName>
</protein>
<dbReference type="AlphaFoldDB" id="A0A1L9PY85"/>
<feature type="region of interest" description="Disordered" evidence="1">
    <location>
        <begin position="19"/>
        <end position="95"/>
    </location>
</feature>
<feature type="compositionally biased region" description="Basic residues" evidence="1">
    <location>
        <begin position="295"/>
        <end position="304"/>
    </location>
</feature>